<dbReference type="InParanoid" id="A0A5E4GD25"/>
<protein>
    <submittedName>
        <fullName evidence="1">Uncharacterized protein</fullName>
    </submittedName>
</protein>
<name>A0A5E4GD25_PRUDU</name>
<reference evidence="2" key="1">
    <citation type="journal article" date="2020" name="Plant J.">
        <title>Transposons played a major role in the diversification between the closely related almond and peach genomes: results from the almond genome sequence.</title>
        <authorList>
            <person name="Alioto T."/>
            <person name="Alexiou K.G."/>
            <person name="Bardil A."/>
            <person name="Barteri F."/>
            <person name="Castanera R."/>
            <person name="Cruz F."/>
            <person name="Dhingra A."/>
            <person name="Duval H."/>
            <person name="Fernandez I Marti A."/>
            <person name="Frias L."/>
            <person name="Galan B."/>
            <person name="Garcia J.L."/>
            <person name="Howad W."/>
            <person name="Gomez-Garrido J."/>
            <person name="Gut M."/>
            <person name="Julca I."/>
            <person name="Morata J."/>
            <person name="Puigdomenech P."/>
            <person name="Ribeca P."/>
            <person name="Rubio Cabetas M.J."/>
            <person name="Vlasova A."/>
            <person name="Wirthensohn M."/>
            <person name="Garcia-Mas J."/>
            <person name="Gabaldon T."/>
            <person name="Casacuberta J.M."/>
            <person name="Arus P."/>
        </authorList>
    </citation>
    <scope>NUCLEOTIDE SEQUENCE [LARGE SCALE GENOMIC DNA]</scope>
    <source>
        <strain evidence="2">cv. Texas</strain>
    </source>
</reference>
<evidence type="ECO:0000313" key="1">
    <source>
        <dbReference type="EMBL" id="VVA37530.1"/>
    </source>
</evidence>
<sequence length="206" mass="23043">GHHAVRHVFIRHLGEKQNRGVLNLPFGKSLEARFGGSSRVSQRARFGTEKKLVRQGSVAAGVARRLKCCAEEVDVQAYKLWLDLAVRQGGWVLSKAWCADQREVASAIGLAVRQGVAEVKLELRQVWKVVLRQAVRTRKVVLRQGLRGHELGYGLSFGKLGKPFCSLRKLESCGCAERQVVGITDWEHILLRAYLYCGWTLAVRQG</sequence>
<dbReference type="EMBL" id="CABIKO010000545">
    <property type="protein sequence ID" value="VVA37530.1"/>
    <property type="molecule type" value="Genomic_DNA"/>
</dbReference>
<feature type="non-terminal residue" evidence="1">
    <location>
        <position position="1"/>
    </location>
</feature>
<dbReference type="AlphaFoldDB" id="A0A5E4GD25"/>
<dbReference type="Gramene" id="VVA37530">
    <property type="protein sequence ID" value="VVA37530"/>
    <property type="gene ID" value="Prudul26B003492"/>
</dbReference>
<proteinExistence type="predicted"/>
<gene>
    <name evidence="1" type="ORF">ALMOND_2B003492</name>
</gene>
<dbReference type="Proteomes" id="UP000327085">
    <property type="component" value="Unassembled WGS sequence"/>
</dbReference>
<organism evidence="1 2">
    <name type="scientific">Prunus dulcis</name>
    <name type="common">Almond</name>
    <name type="synonym">Amygdalus dulcis</name>
    <dbReference type="NCBI Taxonomy" id="3755"/>
    <lineage>
        <taxon>Eukaryota</taxon>
        <taxon>Viridiplantae</taxon>
        <taxon>Streptophyta</taxon>
        <taxon>Embryophyta</taxon>
        <taxon>Tracheophyta</taxon>
        <taxon>Spermatophyta</taxon>
        <taxon>Magnoliopsida</taxon>
        <taxon>eudicotyledons</taxon>
        <taxon>Gunneridae</taxon>
        <taxon>Pentapetalae</taxon>
        <taxon>rosids</taxon>
        <taxon>fabids</taxon>
        <taxon>Rosales</taxon>
        <taxon>Rosaceae</taxon>
        <taxon>Amygdaloideae</taxon>
        <taxon>Amygdaleae</taxon>
        <taxon>Prunus</taxon>
    </lineage>
</organism>
<evidence type="ECO:0000313" key="2">
    <source>
        <dbReference type="Proteomes" id="UP000327085"/>
    </source>
</evidence>
<accession>A0A5E4GD25</accession>